<accession>A0A8K0I985</accession>
<reference evidence="2" key="1">
    <citation type="journal article" date="2017" name="Gigascience">
        <title>The genome draft of coconut (Cocos nucifera).</title>
        <authorList>
            <person name="Xiao Y."/>
            <person name="Xu P."/>
            <person name="Fan H."/>
            <person name="Baudouin L."/>
            <person name="Xia W."/>
            <person name="Bocs S."/>
            <person name="Xu J."/>
            <person name="Li Q."/>
            <person name="Guo A."/>
            <person name="Zhou L."/>
            <person name="Li J."/>
            <person name="Wu Y."/>
            <person name="Ma Z."/>
            <person name="Armero A."/>
            <person name="Issali A.E."/>
            <person name="Liu N."/>
            <person name="Peng M."/>
            <person name="Yang Y."/>
        </authorList>
    </citation>
    <scope>NUCLEOTIDE SEQUENCE</scope>
    <source>
        <tissue evidence="2">Spear leaf of Hainan Tall coconut</tissue>
    </source>
</reference>
<keyword evidence="3" id="KW-1185">Reference proteome</keyword>
<name>A0A8K0I985_COCNU</name>
<comment type="caution">
    <text evidence="2">The sequence shown here is derived from an EMBL/GenBank/DDBJ whole genome shotgun (WGS) entry which is preliminary data.</text>
</comment>
<evidence type="ECO:0000313" key="2">
    <source>
        <dbReference type="EMBL" id="KAG1342246.1"/>
    </source>
</evidence>
<protein>
    <recommendedName>
        <fullName evidence="4">DUF4283 domain-containing protein</fullName>
    </recommendedName>
</protein>
<evidence type="ECO:0000256" key="1">
    <source>
        <dbReference type="SAM" id="MobiDB-lite"/>
    </source>
</evidence>
<gene>
    <name evidence="2" type="ORF">COCNU_05G004750</name>
</gene>
<dbReference type="AlphaFoldDB" id="A0A8K0I985"/>
<reference evidence="2" key="2">
    <citation type="submission" date="2019-07" db="EMBL/GenBank/DDBJ databases">
        <authorList>
            <person name="Yang Y."/>
            <person name="Bocs S."/>
            <person name="Baudouin L."/>
        </authorList>
    </citation>
    <scope>NUCLEOTIDE SEQUENCE</scope>
    <source>
        <tissue evidence="2">Spear leaf of Hainan Tall coconut</tissue>
    </source>
</reference>
<evidence type="ECO:0000313" key="3">
    <source>
        <dbReference type="Proteomes" id="UP000797356"/>
    </source>
</evidence>
<dbReference type="EMBL" id="CM017876">
    <property type="protein sequence ID" value="KAG1342246.1"/>
    <property type="molecule type" value="Genomic_DNA"/>
</dbReference>
<feature type="compositionally biased region" description="Basic and acidic residues" evidence="1">
    <location>
        <begin position="200"/>
        <end position="209"/>
    </location>
</feature>
<feature type="region of interest" description="Disordered" evidence="1">
    <location>
        <begin position="200"/>
        <end position="222"/>
    </location>
</feature>
<evidence type="ECO:0008006" key="4">
    <source>
        <dbReference type="Google" id="ProtNLM"/>
    </source>
</evidence>
<proteinExistence type="predicted"/>
<sequence length="301" mass="33566">MEETEIYLQRVAFAEVFGRQVKEDDVQAILTRKANVEGSWITRKLAEPNSSFVACPSTRDVVHQLMTGSRIRGNDFSLQVNHWDTFKGGASNQLNFKVSASLLNLPLACWNSHAVAMIVLSFGLPHRASKSCLKWENLASFDLDFFCDDIDEIPESVSVNVGPHVFNVQIRINFISERTPPDSHSIEDSSGGEGKDWDYWFGSGDRHPPPPENMTRPADDAEGSNLPGCRLLDHELIVVLNSVWNLLTRTYNPSLYLNPNSTQIMTVGLKTSCGTISSGQPHGLNLVHSYFSFLLAGRWVE</sequence>
<organism evidence="2 3">
    <name type="scientific">Cocos nucifera</name>
    <name type="common">Coconut palm</name>
    <dbReference type="NCBI Taxonomy" id="13894"/>
    <lineage>
        <taxon>Eukaryota</taxon>
        <taxon>Viridiplantae</taxon>
        <taxon>Streptophyta</taxon>
        <taxon>Embryophyta</taxon>
        <taxon>Tracheophyta</taxon>
        <taxon>Spermatophyta</taxon>
        <taxon>Magnoliopsida</taxon>
        <taxon>Liliopsida</taxon>
        <taxon>Arecaceae</taxon>
        <taxon>Arecoideae</taxon>
        <taxon>Cocoseae</taxon>
        <taxon>Attaleinae</taxon>
        <taxon>Cocos</taxon>
    </lineage>
</organism>
<dbReference type="Proteomes" id="UP000797356">
    <property type="component" value="Chromosome 5"/>
</dbReference>